<dbReference type="GO" id="GO:0046653">
    <property type="term" value="P:tetrahydrofolate metabolic process"/>
    <property type="evidence" value="ECO:0007669"/>
    <property type="project" value="TreeGrafter"/>
</dbReference>
<dbReference type="PROSITE" id="PS50970">
    <property type="entry name" value="HCY"/>
    <property type="match status" value="1"/>
</dbReference>
<comment type="similarity">
    <text evidence="5">Belongs to the vitamin-B12 dependent methionine synthase family.</text>
</comment>
<evidence type="ECO:0000256" key="14">
    <source>
        <dbReference type="ARBA" id="ARBA00022833"/>
    </source>
</evidence>
<dbReference type="AlphaFoldDB" id="A0A096BAV9"/>
<dbReference type="Gene3D" id="1.10.1240.10">
    <property type="entry name" value="Methionine synthase domain"/>
    <property type="match status" value="1"/>
</dbReference>
<dbReference type="SUPFAM" id="SSF82282">
    <property type="entry name" value="Homocysteine S-methyltransferase"/>
    <property type="match status" value="1"/>
</dbReference>
<evidence type="ECO:0000256" key="7">
    <source>
        <dbReference type="ARBA" id="ARBA00013998"/>
    </source>
</evidence>
<keyword evidence="15" id="KW-0486">Methionine biosynthesis</keyword>
<evidence type="ECO:0000256" key="3">
    <source>
        <dbReference type="ARBA" id="ARBA00001956"/>
    </source>
</evidence>
<dbReference type="SUPFAM" id="SSF47644">
    <property type="entry name" value="Methionine synthase domain"/>
    <property type="match status" value="1"/>
</dbReference>
<feature type="domain" description="Hcy-binding" evidence="20">
    <location>
        <begin position="1"/>
        <end position="281"/>
    </location>
</feature>
<evidence type="ECO:0000256" key="10">
    <source>
        <dbReference type="ARBA" id="ARBA00022628"/>
    </source>
</evidence>
<dbReference type="EC" id="2.1.1.13" evidence="6"/>
<evidence type="ECO:0000259" key="23">
    <source>
        <dbReference type="PROSITE" id="PS51337"/>
    </source>
</evidence>
<dbReference type="GO" id="GO:0032259">
    <property type="term" value="P:methylation"/>
    <property type="evidence" value="ECO:0007669"/>
    <property type="project" value="UniProtKB-KW"/>
</dbReference>
<dbReference type="PANTHER" id="PTHR45833:SF1">
    <property type="entry name" value="METHIONINE SYNTHASE"/>
    <property type="match status" value="1"/>
</dbReference>
<keyword evidence="12" id="KW-0949">S-adenosyl-L-methionine</keyword>
<feature type="domain" description="B12-binding N-terminal" evidence="23">
    <location>
        <begin position="571"/>
        <end position="664"/>
    </location>
</feature>
<comment type="catalytic activity">
    <reaction evidence="1">
        <text>(6S)-5-methyl-5,6,7,8-tetrahydrofolate + L-homocysteine = (6S)-5,6,7,8-tetrahydrofolate + L-methionine</text>
        <dbReference type="Rhea" id="RHEA:11172"/>
        <dbReference type="ChEBI" id="CHEBI:18608"/>
        <dbReference type="ChEBI" id="CHEBI:57453"/>
        <dbReference type="ChEBI" id="CHEBI:57844"/>
        <dbReference type="ChEBI" id="CHEBI:58199"/>
        <dbReference type="EC" id="2.1.1.13"/>
    </reaction>
</comment>
<evidence type="ECO:0000256" key="11">
    <source>
        <dbReference type="ARBA" id="ARBA00022679"/>
    </source>
</evidence>
<comment type="pathway">
    <text evidence="4">Amino-acid biosynthesis; L-methionine biosynthesis via de novo pathway; L-methionine from L-homocysteine (MetH route): step 1/1.</text>
</comment>
<keyword evidence="13 19" id="KW-0479">Metal-binding</keyword>
<sequence length="786" mass="83654">MGIEIPQNKFLILDGAMGTVLQQRGLSPQGRPELLNLTEPELLDSVYKEYIAAGSQVIYANTFGANGLKLAKTGHSVEEVVGAAIAVAKKAAAGTGTLVALDVGPLGELLEPMGTLSFERAYDLFREMAEAGAKAGADLIVVETMTDLYEAKAALLAAKEAAHLPVFVTMSFDAGGRTFTGCTVASMARTLEGLGADAIGLNCSLGPDLLAPLLKELCENTRLPVIAKPNAGLPDPVDGHYDMGPEDFAQALLTCVEAGISIVGGCCGTSPEYIRRLTAVLEGKKPVSRHYNNTGLVCTPVTPIRLNGVRVIGERINPTGKKRFQQALLENDLDYILDVGVQQEDAGADILDVNVGFPGVNEVVMLPRVVKKLQSAIAVPLQLDSSNPDALEAGLRVYNGKAAVNSVNGEPEVLERVLPIVKKYGASVVGLTLDKNGIPKTAEERVAIARRILQAALDHGIPREDVWIDCLTLTVSAQQEQAAETLKAVRTIREELGLQVVLGVSNISFGLPNRKLITQNFLIQAMHAGLTLPIINPNQTEMMDAVAAYRVLSGEDRECRAYVVRFAAESPAVQAAPKADALTLGDAVIRGLKADAGKLAAKALETEDELSLVENHLIPALDKVGEDYDKGTAFLPQLLSAAQAAQAVFEVIRSSIAAKGGVPVKKGKLIVATVQGDIHDIGKNIVKTVLGNYGYEVLDLGRDVPPETILRTVQEQGVRLVGLSALMTTTLPAMEKTIRLLHTMEEPPVIFVGGAVVTPEYAKQMNADYYAKDAHQSVEITRKVMG</sequence>
<reference evidence="24 25" key="1">
    <citation type="submission" date="2011-08" db="EMBL/GenBank/DDBJ databases">
        <title>The Genome Sequence of Clostridium orbiscindens 1_3_50AFAA.</title>
        <authorList>
            <consortium name="The Broad Institute Genome Sequencing Platform"/>
            <person name="Earl A."/>
            <person name="Ward D."/>
            <person name="Feldgarden M."/>
            <person name="Gevers D."/>
            <person name="Daigneault M."/>
            <person name="Strauss J."/>
            <person name="Allen-Vercoe E."/>
            <person name="Young S.K."/>
            <person name="Zeng Q."/>
            <person name="Gargeya S."/>
            <person name="Fitzgerald M."/>
            <person name="Haas B."/>
            <person name="Abouelleil A."/>
            <person name="Alvarado L."/>
            <person name="Arachchi H.M."/>
            <person name="Berlin A."/>
            <person name="Brown A."/>
            <person name="Chapman S.B."/>
            <person name="Chen Z."/>
            <person name="Dunbar C."/>
            <person name="Freedman E."/>
            <person name="Gearin G."/>
            <person name="Gellesch M."/>
            <person name="Goldberg J."/>
            <person name="Griggs A."/>
            <person name="Gujja S."/>
            <person name="Heiman D."/>
            <person name="Howarth C."/>
            <person name="Larson L."/>
            <person name="Lui A."/>
            <person name="MacDonald P.J.P."/>
            <person name="Montmayeur A."/>
            <person name="Murphy C."/>
            <person name="Neiman D."/>
            <person name="Pearson M."/>
            <person name="Priest M."/>
            <person name="Roberts A."/>
            <person name="Saif S."/>
            <person name="Shea T."/>
            <person name="Shenoy N."/>
            <person name="Sisk P."/>
            <person name="Stolte C."/>
            <person name="Sykes S."/>
            <person name="Wortman J."/>
            <person name="Nusbaum C."/>
            <person name="Birren B."/>
        </authorList>
    </citation>
    <scope>NUCLEOTIDE SEQUENCE [LARGE SCALE GENOMIC DNA]</scope>
    <source>
        <strain evidence="24 25">1_3_50AFAA</strain>
    </source>
</reference>
<dbReference type="InterPro" id="IPR017215">
    <property type="entry name" value="MetH_bac"/>
</dbReference>
<dbReference type="Pfam" id="PF02310">
    <property type="entry name" value="B12-binding"/>
    <property type="match status" value="1"/>
</dbReference>
<feature type="binding site" evidence="19">
    <location>
        <position position="266"/>
    </location>
    <ligand>
        <name>Zn(2+)</name>
        <dbReference type="ChEBI" id="CHEBI:29105"/>
    </ligand>
</feature>
<dbReference type="InterPro" id="IPR036589">
    <property type="entry name" value="HCY_dom_sf"/>
</dbReference>
<accession>A0A096BAV9</accession>
<evidence type="ECO:0000256" key="9">
    <source>
        <dbReference type="ARBA" id="ARBA00022605"/>
    </source>
</evidence>
<comment type="cofactor">
    <cofactor evidence="3">
        <name>methylcob(III)alamin</name>
        <dbReference type="ChEBI" id="CHEBI:28115"/>
    </cofactor>
</comment>
<dbReference type="EMBL" id="ADLO01000046">
    <property type="protein sequence ID" value="KGF56181.1"/>
    <property type="molecule type" value="Genomic_DNA"/>
</dbReference>
<evidence type="ECO:0000256" key="19">
    <source>
        <dbReference type="PROSITE-ProRule" id="PRU00333"/>
    </source>
</evidence>
<evidence type="ECO:0000256" key="15">
    <source>
        <dbReference type="ARBA" id="ARBA00023167"/>
    </source>
</evidence>
<dbReference type="Gene3D" id="3.40.50.280">
    <property type="entry name" value="Cobalamin-binding domain"/>
    <property type="match status" value="1"/>
</dbReference>
<dbReference type="PROSITE" id="PS51337">
    <property type="entry name" value="B12_BINDING_NTER"/>
    <property type="match status" value="1"/>
</dbReference>
<dbReference type="PROSITE" id="PS51332">
    <property type="entry name" value="B12_BINDING"/>
    <property type="match status" value="1"/>
</dbReference>
<keyword evidence="9" id="KW-0028">Amino-acid biosynthesis</keyword>
<dbReference type="InterPro" id="IPR000489">
    <property type="entry name" value="Pterin-binding_dom"/>
</dbReference>
<keyword evidence="25" id="KW-1185">Reference proteome</keyword>
<feature type="binding site" evidence="19">
    <location>
        <position position="267"/>
    </location>
    <ligand>
        <name>Zn(2+)</name>
        <dbReference type="ChEBI" id="CHEBI:29105"/>
    </ligand>
</feature>
<dbReference type="RefSeq" id="WP_044939840.1">
    <property type="nucleotide sequence ID" value="NZ_KN174162.1"/>
</dbReference>
<proteinExistence type="inferred from homology"/>
<dbReference type="InterPro" id="IPR006158">
    <property type="entry name" value="Cobalamin-bd"/>
</dbReference>
<dbReference type="Pfam" id="PF02607">
    <property type="entry name" value="B12-binding_2"/>
    <property type="match status" value="1"/>
</dbReference>
<evidence type="ECO:0000256" key="4">
    <source>
        <dbReference type="ARBA" id="ARBA00005178"/>
    </source>
</evidence>
<evidence type="ECO:0000259" key="21">
    <source>
        <dbReference type="PROSITE" id="PS50972"/>
    </source>
</evidence>
<feature type="binding site" evidence="19">
    <location>
        <position position="203"/>
    </location>
    <ligand>
        <name>Zn(2+)</name>
        <dbReference type="ChEBI" id="CHEBI:29105"/>
    </ligand>
</feature>
<dbReference type="GO" id="GO:0008705">
    <property type="term" value="F:methionine synthase activity"/>
    <property type="evidence" value="ECO:0007669"/>
    <property type="project" value="UniProtKB-EC"/>
</dbReference>
<dbReference type="Gene3D" id="3.20.20.20">
    <property type="entry name" value="Dihydropteroate synthase-like"/>
    <property type="match status" value="1"/>
</dbReference>
<organism evidence="24 25">
    <name type="scientific">Flavonifractor plautii 1_3_50AFAA</name>
    <dbReference type="NCBI Taxonomy" id="742738"/>
    <lineage>
        <taxon>Bacteria</taxon>
        <taxon>Bacillati</taxon>
        <taxon>Bacillota</taxon>
        <taxon>Clostridia</taxon>
        <taxon>Eubacteriales</taxon>
        <taxon>Oscillospiraceae</taxon>
        <taxon>Flavonifractor</taxon>
    </lineage>
</organism>
<dbReference type="InterPro" id="IPR036594">
    <property type="entry name" value="Meth_synthase_dom"/>
</dbReference>
<evidence type="ECO:0000259" key="20">
    <source>
        <dbReference type="PROSITE" id="PS50970"/>
    </source>
</evidence>
<comment type="caution">
    <text evidence="24">The sequence shown here is derived from an EMBL/GenBank/DDBJ whole genome shotgun (WGS) entry which is preliminary data.</text>
</comment>
<evidence type="ECO:0000259" key="22">
    <source>
        <dbReference type="PROSITE" id="PS51332"/>
    </source>
</evidence>
<protein>
    <recommendedName>
        <fullName evidence="7">Methionine synthase</fullName>
        <ecNumber evidence="6">2.1.1.13</ecNumber>
    </recommendedName>
    <alternativeName>
        <fullName evidence="18">5-methyltetrahydrofolate--homocysteine methyltransferase</fullName>
    </alternativeName>
</protein>
<dbReference type="PATRIC" id="fig|742738.3.peg.1273"/>
<keyword evidence="11 19" id="KW-0808">Transferase</keyword>
<dbReference type="PROSITE" id="PS50972">
    <property type="entry name" value="PTERIN_BINDING"/>
    <property type="match status" value="1"/>
</dbReference>
<dbReference type="InterPro" id="IPR003726">
    <property type="entry name" value="HCY_dom"/>
</dbReference>
<evidence type="ECO:0000256" key="12">
    <source>
        <dbReference type="ARBA" id="ARBA00022691"/>
    </source>
</evidence>
<name>A0A096BAV9_FLAPL</name>
<comment type="cofactor">
    <cofactor evidence="2 19">
        <name>Zn(2+)</name>
        <dbReference type="ChEBI" id="CHEBI:29105"/>
    </cofactor>
</comment>
<dbReference type="SUPFAM" id="SSF52242">
    <property type="entry name" value="Cobalamin (vitamin B12)-binding domain"/>
    <property type="match status" value="1"/>
</dbReference>
<dbReference type="InterPro" id="IPR050554">
    <property type="entry name" value="Met_Synthase/Corrinoid"/>
</dbReference>
<keyword evidence="16" id="KW-0170">Cobalt</keyword>
<dbReference type="GO" id="GO:0046872">
    <property type="term" value="F:metal ion binding"/>
    <property type="evidence" value="ECO:0007669"/>
    <property type="project" value="UniProtKB-KW"/>
</dbReference>
<evidence type="ECO:0000256" key="13">
    <source>
        <dbReference type="ARBA" id="ARBA00022723"/>
    </source>
</evidence>
<dbReference type="SMART" id="SM01018">
    <property type="entry name" value="B12-binding_2"/>
    <property type="match status" value="1"/>
</dbReference>
<dbReference type="PANTHER" id="PTHR45833">
    <property type="entry name" value="METHIONINE SYNTHASE"/>
    <property type="match status" value="1"/>
</dbReference>
<dbReference type="InterPro" id="IPR011005">
    <property type="entry name" value="Dihydropteroate_synth-like_sf"/>
</dbReference>
<gene>
    <name evidence="24" type="ORF">HMPREF9460_01228</name>
</gene>
<dbReference type="InterPro" id="IPR036724">
    <property type="entry name" value="Cobalamin-bd_sf"/>
</dbReference>
<dbReference type="UniPathway" id="UPA00051">
    <property type="reaction ID" value="UER00081"/>
</dbReference>
<evidence type="ECO:0000256" key="6">
    <source>
        <dbReference type="ARBA" id="ARBA00012032"/>
    </source>
</evidence>
<evidence type="ECO:0000256" key="18">
    <source>
        <dbReference type="ARBA" id="ARBA00031040"/>
    </source>
</evidence>
<evidence type="ECO:0000256" key="16">
    <source>
        <dbReference type="ARBA" id="ARBA00023285"/>
    </source>
</evidence>
<evidence type="ECO:0000313" key="25">
    <source>
        <dbReference type="Proteomes" id="UP000029585"/>
    </source>
</evidence>
<dbReference type="InterPro" id="IPR003759">
    <property type="entry name" value="Cbl-bd_cap"/>
</dbReference>
<dbReference type="Pfam" id="PF02574">
    <property type="entry name" value="S-methyl_trans"/>
    <property type="match status" value="1"/>
</dbReference>
<evidence type="ECO:0000256" key="5">
    <source>
        <dbReference type="ARBA" id="ARBA00010398"/>
    </source>
</evidence>
<comment type="function">
    <text evidence="17">Catalyzes the transfer of a methyl group from methyl-cobalamin to homocysteine, yielding enzyme-bound cob(I)alamin and methionine. Subsequently, remethylates the cofactor using methyltetrahydrofolate.</text>
</comment>
<evidence type="ECO:0000256" key="2">
    <source>
        <dbReference type="ARBA" id="ARBA00001947"/>
    </source>
</evidence>
<dbReference type="Proteomes" id="UP000029585">
    <property type="component" value="Unassembled WGS sequence"/>
</dbReference>
<dbReference type="Gene3D" id="3.20.20.330">
    <property type="entry name" value="Homocysteine-binding-like domain"/>
    <property type="match status" value="1"/>
</dbReference>
<dbReference type="Pfam" id="PF00809">
    <property type="entry name" value="Pterin_bind"/>
    <property type="match status" value="1"/>
</dbReference>
<keyword evidence="10" id="KW-0846">Cobalamin</keyword>
<keyword evidence="14 19" id="KW-0862">Zinc</keyword>
<dbReference type="HOGENOM" id="CLU_004914_0_2_9"/>
<evidence type="ECO:0000313" key="24">
    <source>
        <dbReference type="EMBL" id="KGF56181.1"/>
    </source>
</evidence>
<evidence type="ECO:0000256" key="8">
    <source>
        <dbReference type="ARBA" id="ARBA00022603"/>
    </source>
</evidence>
<dbReference type="SUPFAM" id="SSF51717">
    <property type="entry name" value="Dihydropteroate synthetase-like"/>
    <property type="match status" value="1"/>
</dbReference>
<keyword evidence="8 19" id="KW-0489">Methyltransferase</keyword>
<evidence type="ECO:0000256" key="1">
    <source>
        <dbReference type="ARBA" id="ARBA00001700"/>
    </source>
</evidence>
<dbReference type="NCBIfam" id="NF005719">
    <property type="entry name" value="PRK07535.1"/>
    <property type="match status" value="1"/>
</dbReference>
<feature type="domain" description="Pterin-binding" evidence="21">
    <location>
        <begin position="309"/>
        <end position="553"/>
    </location>
</feature>
<dbReference type="GO" id="GO:0005829">
    <property type="term" value="C:cytosol"/>
    <property type="evidence" value="ECO:0007669"/>
    <property type="project" value="TreeGrafter"/>
</dbReference>
<dbReference type="eggNOG" id="COG1410">
    <property type="taxonomic scope" value="Bacteria"/>
</dbReference>
<feature type="domain" description="B12-binding" evidence="22">
    <location>
        <begin position="666"/>
        <end position="786"/>
    </location>
</feature>
<dbReference type="PIRSF" id="PIRSF037472">
    <property type="entry name" value="DHPS_mtfrase"/>
    <property type="match status" value="1"/>
</dbReference>
<evidence type="ECO:0000256" key="17">
    <source>
        <dbReference type="ARBA" id="ARBA00025552"/>
    </source>
</evidence>
<dbReference type="GO" id="GO:0050667">
    <property type="term" value="P:homocysteine metabolic process"/>
    <property type="evidence" value="ECO:0007669"/>
    <property type="project" value="TreeGrafter"/>
</dbReference>
<dbReference type="GO" id="GO:0031419">
    <property type="term" value="F:cobalamin binding"/>
    <property type="evidence" value="ECO:0007669"/>
    <property type="project" value="UniProtKB-KW"/>
</dbReference>
<dbReference type="eggNOG" id="COG0646">
    <property type="taxonomic scope" value="Bacteria"/>
</dbReference>